<evidence type="ECO:0000313" key="16">
    <source>
        <dbReference type="Proteomes" id="UP001500604"/>
    </source>
</evidence>
<keyword evidence="10 13" id="KW-0694">RNA-binding</keyword>
<dbReference type="Pfam" id="PF01171">
    <property type="entry name" value="ATP_bind_3"/>
    <property type="match status" value="1"/>
</dbReference>
<evidence type="ECO:0000256" key="1">
    <source>
        <dbReference type="ARBA" id="ARBA00022485"/>
    </source>
</evidence>
<comment type="miscellaneous">
    <text evidence="13">The thiolation reaction likely consists of two steps: a first activation step by ATP to form an adenylated intermediate of the target base of tRNA, and a second nucleophilic substitution step of the sulfur (S) atom supplied by the hydrosulfide attached to the Fe-S cluster.</text>
</comment>
<keyword evidence="1 13" id="KW-0004">4Fe-4S</keyword>
<evidence type="ECO:0000256" key="7">
    <source>
        <dbReference type="ARBA" id="ARBA00022741"/>
    </source>
</evidence>
<dbReference type="EC" id="2.8.1.-" evidence="13"/>
<keyword evidence="11 13" id="KW-0408">Iron</keyword>
<comment type="subcellular location">
    <subcellularLocation>
        <location evidence="13">Cytoplasm</location>
    </subcellularLocation>
</comment>
<dbReference type="EMBL" id="BAABFL010000124">
    <property type="protein sequence ID" value="GAA4649196.1"/>
    <property type="molecule type" value="Genomic_DNA"/>
</dbReference>
<keyword evidence="6 13" id="KW-0479">Metal-binding</keyword>
<feature type="short sequence motif" description="PP-loop motif" evidence="13">
    <location>
        <begin position="74"/>
        <end position="79"/>
    </location>
</feature>
<comment type="cofactor">
    <cofactor evidence="13">
        <name>Mg(2+)</name>
        <dbReference type="ChEBI" id="CHEBI:18420"/>
    </cofactor>
</comment>
<dbReference type="InterPro" id="IPR011063">
    <property type="entry name" value="TilS/TtcA_N"/>
</dbReference>
<evidence type="ECO:0000256" key="12">
    <source>
        <dbReference type="ARBA" id="ARBA00023014"/>
    </source>
</evidence>
<accession>A0ABP8UZW1</accession>
<keyword evidence="5 13" id="KW-0819">tRNA processing</keyword>
<dbReference type="HAMAP" id="MF_01850">
    <property type="entry name" value="TtcA"/>
    <property type="match status" value="1"/>
</dbReference>
<evidence type="ECO:0000256" key="11">
    <source>
        <dbReference type="ARBA" id="ARBA00023004"/>
    </source>
</evidence>
<dbReference type="Proteomes" id="UP001500604">
    <property type="component" value="Unassembled WGS sequence"/>
</dbReference>
<dbReference type="InterPro" id="IPR014729">
    <property type="entry name" value="Rossmann-like_a/b/a_fold"/>
</dbReference>
<evidence type="ECO:0000259" key="14">
    <source>
        <dbReference type="Pfam" id="PF01171"/>
    </source>
</evidence>
<keyword evidence="16" id="KW-1185">Reference proteome</keyword>
<name>A0ABP8UZW1_9GAMM</name>
<comment type="caution">
    <text evidence="15">The sequence shown here is derived from an EMBL/GenBank/DDBJ whole genome shotgun (WGS) entry which is preliminary data.</text>
</comment>
<keyword evidence="9 13" id="KW-0460">Magnesium</keyword>
<feature type="domain" description="tRNA(Ile)-lysidine/2-thiocytidine synthase N-terminal" evidence="14">
    <location>
        <begin position="69"/>
        <end position="231"/>
    </location>
</feature>
<comment type="pathway">
    <text evidence="13">tRNA modification.</text>
</comment>
<keyword evidence="3 13" id="KW-0820">tRNA-binding</keyword>
<organism evidence="15 16">
    <name type="scientific">Kistimonas scapharcae</name>
    <dbReference type="NCBI Taxonomy" id="1036133"/>
    <lineage>
        <taxon>Bacteria</taxon>
        <taxon>Pseudomonadati</taxon>
        <taxon>Pseudomonadota</taxon>
        <taxon>Gammaproteobacteria</taxon>
        <taxon>Oceanospirillales</taxon>
        <taxon>Endozoicomonadaceae</taxon>
        <taxon>Kistimonas</taxon>
    </lineage>
</organism>
<evidence type="ECO:0000313" key="15">
    <source>
        <dbReference type="EMBL" id="GAA4649196.1"/>
    </source>
</evidence>
<keyword evidence="2 13" id="KW-0963">Cytoplasm</keyword>
<comment type="similarity">
    <text evidence="13">Belongs to the TtcA family.</text>
</comment>
<evidence type="ECO:0000256" key="9">
    <source>
        <dbReference type="ARBA" id="ARBA00022842"/>
    </source>
</evidence>
<evidence type="ECO:0000256" key="2">
    <source>
        <dbReference type="ARBA" id="ARBA00022490"/>
    </source>
</evidence>
<evidence type="ECO:0000256" key="4">
    <source>
        <dbReference type="ARBA" id="ARBA00022679"/>
    </source>
</evidence>
<comment type="function">
    <text evidence="13">Catalyzes the ATP-dependent 2-thiolation of cytidine in position 32 of tRNA, to form 2-thiocytidine (s(2)C32). The sulfur atoms are provided by the cysteine/cysteine desulfurase (IscS) system.</text>
</comment>
<keyword evidence="4 13" id="KW-0808">Transferase</keyword>
<dbReference type="NCBIfam" id="NF007972">
    <property type="entry name" value="PRK10696.1"/>
    <property type="match status" value="1"/>
</dbReference>
<comment type="cofactor">
    <cofactor evidence="13">
        <name>[4Fe-4S] cluster</name>
        <dbReference type="ChEBI" id="CHEBI:49883"/>
    </cofactor>
    <text evidence="13">Binds 1 [4Fe-4S] cluster per subunit. The cluster is chelated by three Cys residues, the fourth Fe has a free coordination site that may bind a sulfur atom transferred from the persulfide of IscS.</text>
</comment>
<dbReference type="PANTHER" id="PTHR43686">
    <property type="entry name" value="SULFURTRANSFERASE-RELATED"/>
    <property type="match status" value="1"/>
</dbReference>
<reference evidence="16" key="1">
    <citation type="journal article" date="2019" name="Int. J. Syst. Evol. Microbiol.">
        <title>The Global Catalogue of Microorganisms (GCM) 10K type strain sequencing project: providing services to taxonomists for standard genome sequencing and annotation.</title>
        <authorList>
            <consortium name="The Broad Institute Genomics Platform"/>
            <consortium name="The Broad Institute Genome Sequencing Center for Infectious Disease"/>
            <person name="Wu L."/>
            <person name="Ma J."/>
        </authorList>
    </citation>
    <scope>NUCLEOTIDE SEQUENCE [LARGE SCALE GENOMIC DNA]</scope>
    <source>
        <strain evidence="16">JCM 17805</strain>
    </source>
</reference>
<feature type="binding site" evidence="13">
    <location>
        <position position="152"/>
    </location>
    <ligand>
        <name>[4Fe-4S] cluster</name>
        <dbReference type="ChEBI" id="CHEBI:49883"/>
    </ligand>
</feature>
<dbReference type="Gene3D" id="3.40.50.620">
    <property type="entry name" value="HUPs"/>
    <property type="match status" value="1"/>
</dbReference>
<evidence type="ECO:0000256" key="3">
    <source>
        <dbReference type="ARBA" id="ARBA00022555"/>
    </source>
</evidence>
<protein>
    <recommendedName>
        <fullName evidence="13">tRNA-cytidine(32) 2-sulfurtransferase</fullName>
        <ecNumber evidence="13">2.8.1.-</ecNumber>
    </recommendedName>
    <alternativeName>
        <fullName evidence="13">Two-thiocytidine biosynthesis protein A</fullName>
    </alternativeName>
    <alternativeName>
        <fullName evidence="13">tRNA 2-thiocytidine biosynthesis protein TtcA</fullName>
    </alternativeName>
</protein>
<dbReference type="CDD" id="cd24138">
    <property type="entry name" value="TtcA-like"/>
    <property type="match status" value="1"/>
</dbReference>
<gene>
    <name evidence="13 15" type="primary">ttcA</name>
    <name evidence="15" type="ORF">GCM10023116_14700</name>
</gene>
<sequence>MLRTFITVVNENGIPVHHGVPKDITKYPDCMQIETRSEKVNFNKLQKRLRRLTGQAIAAYNMIEDGDRIMCCLSGGKDSYAMLDILLNLQKYAPVRFELVAVNLDQKQPGFPEHVLPEYLASLGVEYRIIEEDTYSIVKDKVPEGKTTCALCSRLRRGILYRTATELGATKIALGHHREDILETLFLNMFYGGKLKAMPPKLISDDGKHIVIRPLAFCREKDIARFAELKEFPIIPCNLCGSQPNLQRQTIKGMMTEWDKRFPGRIESMFRAVTNVAPSHLADNRLYDFSKLVPRGTPVEDGDTAFDRETFPLQFTADNDEETNTEDAIIKPVNIMDLPA</sequence>
<keyword evidence="7 13" id="KW-0547">Nucleotide-binding</keyword>
<feature type="binding site" evidence="13">
    <location>
        <position position="240"/>
    </location>
    <ligand>
        <name>[4Fe-4S] cluster</name>
        <dbReference type="ChEBI" id="CHEBI:49883"/>
    </ligand>
</feature>
<comment type="catalytic activity">
    <reaction evidence="13">
        <text>cytidine(32) in tRNA + S-sulfanyl-L-cysteinyl-[cysteine desulfurase] + AH2 + ATP = 2-thiocytidine(32) in tRNA + L-cysteinyl-[cysteine desulfurase] + A + AMP + diphosphate + H(+)</text>
        <dbReference type="Rhea" id="RHEA:57048"/>
        <dbReference type="Rhea" id="RHEA-COMP:10288"/>
        <dbReference type="Rhea" id="RHEA-COMP:12157"/>
        <dbReference type="Rhea" id="RHEA-COMP:12158"/>
        <dbReference type="Rhea" id="RHEA-COMP:14821"/>
        <dbReference type="ChEBI" id="CHEBI:13193"/>
        <dbReference type="ChEBI" id="CHEBI:15378"/>
        <dbReference type="ChEBI" id="CHEBI:17499"/>
        <dbReference type="ChEBI" id="CHEBI:29950"/>
        <dbReference type="ChEBI" id="CHEBI:30616"/>
        <dbReference type="ChEBI" id="CHEBI:33019"/>
        <dbReference type="ChEBI" id="CHEBI:61963"/>
        <dbReference type="ChEBI" id="CHEBI:82748"/>
        <dbReference type="ChEBI" id="CHEBI:141453"/>
        <dbReference type="ChEBI" id="CHEBI:456215"/>
    </reaction>
</comment>
<evidence type="ECO:0000256" key="5">
    <source>
        <dbReference type="ARBA" id="ARBA00022694"/>
    </source>
</evidence>
<evidence type="ECO:0000256" key="10">
    <source>
        <dbReference type="ARBA" id="ARBA00022884"/>
    </source>
</evidence>
<proteinExistence type="inferred from homology"/>
<dbReference type="SUPFAM" id="SSF52402">
    <property type="entry name" value="Adenine nucleotide alpha hydrolases-like"/>
    <property type="match status" value="1"/>
</dbReference>
<keyword evidence="12 13" id="KW-0411">Iron-sulfur</keyword>
<evidence type="ECO:0000256" key="6">
    <source>
        <dbReference type="ARBA" id="ARBA00022723"/>
    </source>
</evidence>
<dbReference type="InterPro" id="IPR012089">
    <property type="entry name" value="tRNA_Cyd_32_2_STrfase"/>
</dbReference>
<evidence type="ECO:0000256" key="8">
    <source>
        <dbReference type="ARBA" id="ARBA00022840"/>
    </source>
</evidence>
<keyword evidence="8 13" id="KW-0067">ATP-binding</keyword>
<feature type="binding site" evidence="13">
    <location>
        <position position="149"/>
    </location>
    <ligand>
        <name>[4Fe-4S] cluster</name>
        <dbReference type="ChEBI" id="CHEBI:49883"/>
    </ligand>
</feature>
<comment type="subunit">
    <text evidence="13">Homodimer.</text>
</comment>
<dbReference type="PANTHER" id="PTHR43686:SF1">
    <property type="entry name" value="AMINOTRAN_5 DOMAIN-CONTAINING PROTEIN"/>
    <property type="match status" value="1"/>
</dbReference>
<evidence type="ECO:0000256" key="13">
    <source>
        <dbReference type="HAMAP-Rule" id="MF_01850"/>
    </source>
</evidence>